<dbReference type="EMBL" id="JACBJI010000011">
    <property type="protein sequence ID" value="NYA72723.1"/>
    <property type="molecule type" value="Genomic_DNA"/>
</dbReference>
<evidence type="ECO:0008006" key="4">
    <source>
        <dbReference type="Google" id="ProtNLM"/>
    </source>
</evidence>
<evidence type="ECO:0000313" key="3">
    <source>
        <dbReference type="Proteomes" id="UP000535020"/>
    </source>
</evidence>
<comment type="caution">
    <text evidence="2">The sequence shown here is derived from an EMBL/GenBank/DDBJ whole genome shotgun (WGS) entry which is preliminary data.</text>
</comment>
<gene>
    <name evidence="2" type="ORF">HZF10_17480</name>
</gene>
<accession>A0A7Y9C8T1</accession>
<proteinExistence type="predicted"/>
<sequence length="2039" mass="225360">MISKIRTSRFSKFLAFYLTVVLVVETLRPTAAYALTSGPSQPEFKSFTPLETSDMVDLSSGNFNYNIPIMDVGGYPINLAYDGNITMDKEASWTGLGWNLNVGQIDRQVNGLPDDFRGDEMKYENDIRTNSTIGTNYTIHPAIFGANFPVDIGIGIGVQYNNYEGISFKPTMGISYELNKNVSVGVEINSGVGDGASVTPKVTLDGKLGTYKKLNTYMDGTLSGTYSSRKGFENLSMQANVRKTETKNLTLPDLNGGTFDVNYEQKEQKHSSSHVLNFNTINYTPSKRVAYNNSNFTFNASIGAEVFGAEFQGRILGYGSFQSIDSDYKNRRVKAYGYENTQYKTGEGILDFNRENEQDVNKNTSVLPITNYTYDVYSIQAQNISGMFRPYRSQVAHVYNDDVTDNGIGATLGLEFGAGELVHGGISIDVSGSTSTTGRWNTDNNAKPYFVEKSTDKNTQFYEPITYKVAGEIDADPDGIQLDAQYHSSKPVRLKLDKSKWNNKTEGIFQVKNSNGTNGPSTYSNENITGPIKRTQRMNRGKMIQKVSVADAKYDPFIVQSWKDYVKPHHTAGMRVLQPGGGTYVFGQAVYNTKKVEATFDVSKKSAGGKYNSGLLGGITGTEGSNSQFSDKYLNRVTTPPYAHSYLLTSVLSTDYEDVTGNGPSVDDLGAFTKFEYETKSDNYKWRAPYEQNMVSFNEGFKSHNDDEKGSYLYGEKELVYLKRIITKSHVALFSLSPRKDGLGAKGELGGSSSTPEKLWRLDKITLYAYNEAKKANLLDDNAANDLPCTPLKTAFFEYNYELCKGTPNHEDYQANDFTKAGKLTLKKVYFTYRDSNMGKYTPYVFDYGAENADSNPNYNLGGSDIWGNYKPNLAQDHFTLAGPMNNSEFPYVQQNDTTATQNAQAWVLKSIQLPSGGKVNIESESDDYAHVQDKRAVQMFKVSGAGQSSSPSSIDDVTQTNLYTGNSHKKYLYVNLGPNLHGFTPGGEDVDDAWFRSHYLRDHKDKPVYFKFLLNMVGDTNTQYDYVTGYFEVDSEGESSKVNIVGIGTNFYAAIPLKKLDRDGGVNSDANVNPIAKAGWQFGRAYLNKIVYSIGGESSNDDFESIVQDLVGSIEEVSQLWNGPNKALQSKGCAKTFVADKSWIRLENPFGHKYGGGIRVKSVKLSDNWDVMTGDSQVEGQEYGQVYDYDDPVSGESSGVATYEPNASPENPLVMPFYSKAGKYADKLAAPRDRNYVEKPIGANYFPAPKVTYSKVTVKSIPRKQNGFTVAKHATGKTVTEFYTTKDFPTISDYTDISLANDPTPPLLGFILNIASINHLVATQGFAIDTNDMDGKMKSQMHYAEGQDTPQSGTTYKYSVDAQGKLNNMLPVIDEKGNVSQKVLGVQNDMINDFNESKSQSASAGIDFNLAAMIFGIIPAIIPTGFPRVSYHETILRTAVTTKVTTRVGILAETTSFDGNSTVTTKNLAWDASTGRPILTEVNNEYNDKYYKLDFPAYWNYDNMGLASRNIDVTGFLQHEGQLENNGQSGHFTWSHTQNPFSAPYGEIEDVLKLGDELILPIEISVGIPEVVLGGGTVNPTPPFTRAWVAGYKKVTLEIYGEIRENILGVFLVDSRGMLVDPCYTAGDIPFRIIRSGRRNLETLDMASITCLKNPINTTTNRIDFEGLAYSSGSGKQVINASAVEYNDYWRNSWQRNGLVGQYPGPGEGTDDNGNLSSSRTYSVNPYLGNIKGDWHAVRSYAYLTGRNSAGGDKVNPRISGFFTSFDPYYTLDEDDKWQINPQQDHLWTYVSSVTKYDAYGGEIENKDALDRYSSAQYGYDNTLPVAVASNSRYQQMGAENFEETAGNRHFGFSFGEALEVNEEVGISTNRAHSGKKSMRVPAGEKAQLARKIKELETAGRDLFNCSTESQPVSRPKCVAPFKQNFDIVNGDYMFQIPINFGLDGPNGAVNEGAVALTCFEVCEGSAGYSVVNYNSSTKSAILRYQSFSRPHSSYFRLIDSNGDCMLADIVILPPALGAPENSFEVQVHGCQDSCECP</sequence>
<organism evidence="2 3">
    <name type="scientific">Flavobacterium agri</name>
    <dbReference type="NCBI Taxonomy" id="2743471"/>
    <lineage>
        <taxon>Bacteria</taxon>
        <taxon>Pseudomonadati</taxon>
        <taxon>Bacteroidota</taxon>
        <taxon>Flavobacteriia</taxon>
        <taxon>Flavobacteriales</taxon>
        <taxon>Flavobacteriaceae</taxon>
        <taxon>Flavobacterium</taxon>
    </lineage>
</organism>
<feature type="compositionally biased region" description="Polar residues" evidence="1">
    <location>
        <begin position="511"/>
        <end position="528"/>
    </location>
</feature>
<feature type="region of interest" description="Disordered" evidence="1">
    <location>
        <begin position="510"/>
        <end position="529"/>
    </location>
</feature>
<evidence type="ECO:0000256" key="1">
    <source>
        <dbReference type="SAM" id="MobiDB-lite"/>
    </source>
</evidence>
<dbReference type="RefSeq" id="WP_176007534.1">
    <property type="nucleotide sequence ID" value="NZ_JABWMI010000026.1"/>
</dbReference>
<name>A0A7Y9C8T1_9FLAO</name>
<dbReference type="Proteomes" id="UP000535020">
    <property type="component" value="Unassembled WGS sequence"/>
</dbReference>
<keyword evidence="3" id="KW-1185">Reference proteome</keyword>
<protein>
    <recommendedName>
        <fullName evidence="4">PA14 domain-containing protein</fullName>
    </recommendedName>
</protein>
<reference evidence="2 3" key="1">
    <citation type="submission" date="2020-07" db="EMBL/GenBank/DDBJ databases">
        <authorList>
            <person name="Sun Q."/>
        </authorList>
    </citation>
    <scope>NUCLEOTIDE SEQUENCE [LARGE SCALE GENOMIC DNA]</scope>
    <source>
        <strain evidence="2 3">MAH-1</strain>
    </source>
</reference>
<evidence type="ECO:0000313" key="2">
    <source>
        <dbReference type="EMBL" id="NYA72723.1"/>
    </source>
</evidence>